<dbReference type="RefSeq" id="WP_308981864.1">
    <property type="nucleotide sequence ID" value="NZ_JAVIDL010000030.1"/>
</dbReference>
<dbReference type="Proteomes" id="UP001243844">
    <property type="component" value="Unassembled WGS sequence"/>
</dbReference>
<keyword evidence="1" id="KW-1133">Transmembrane helix</keyword>
<evidence type="ECO:0000313" key="3">
    <source>
        <dbReference type="Proteomes" id="UP001243844"/>
    </source>
</evidence>
<protein>
    <recommendedName>
        <fullName evidence="4">SAVED domain-containing protein</fullName>
    </recommendedName>
</protein>
<sequence>MNKIMLWVLFTIVSTIIFVTIRYWRDIQFDPTVFDLFIYLMLVPFGVGLIVFSPYFIFRGVKKFSSICLTRVQQISEPKSNIHQDETVGLAIYAVNVCSVFGENEQLISAMQHAQGPKLDTQLFDSLLRPCLSFRMNSIDEDGNKEKRPIIPIHQRLEYLLLQELQRYTIELTIIANQFRQAVFERLNIHLIVSEEIKVILDEEKSNHIYEPFFDRLGFLPHQIKYTYHYLSPSTIETQWLSCLMQVSKQTTEVSLFIVMDSEISQQFIDEKTRFFPNYIAAEYAASCLLTSSKIKIHGLDEIENIYINRHKKPLVNILKKFELTYSEQYNLDCPFIIILDDPADNRLIKIQQQCFANTALETQHLLNVHKCLGNSQNLSLILGFILAMKIHNCKYRVVYHSEPSKTPIFISSINEYDILD</sequence>
<feature type="transmembrane region" description="Helical" evidence="1">
    <location>
        <begin position="6"/>
        <end position="24"/>
    </location>
</feature>
<feature type="transmembrane region" description="Helical" evidence="1">
    <location>
        <begin position="36"/>
        <end position="58"/>
    </location>
</feature>
<keyword evidence="1" id="KW-0812">Transmembrane</keyword>
<accession>A0AAW8JAU7</accession>
<name>A0AAW8JAU7_9GAMM</name>
<organism evidence="2 3">
    <name type="scientific">Acinetobacter rudis</name>
    <dbReference type="NCBI Taxonomy" id="632955"/>
    <lineage>
        <taxon>Bacteria</taxon>
        <taxon>Pseudomonadati</taxon>
        <taxon>Pseudomonadota</taxon>
        <taxon>Gammaproteobacteria</taxon>
        <taxon>Moraxellales</taxon>
        <taxon>Moraxellaceae</taxon>
        <taxon>Acinetobacter</taxon>
    </lineage>
</organism>
<dbReference type="EMBL" id="JAVIDL010000030">
    <property type="protein sequence ID" value="MDQ8936667.1"/>
    <property type="molecule type" value="Genomic_DNA"/>
</dbReference>
<evidence type="ECO:0000313" key="2">
    <source>
        <dbReference type="EMBL" id="MDQ8936667.1"/>
    </source>
</evidence>
<comment type="caution">
    <text evidence="2">The sequence shown here is derived from an EMBL/GenBank/DDBJ whole genome shotgun (WGS) entry which is preliminary data.</text>
</comment>
<evidence type="ECO:0008006" key="4">
    <source>
        <dbReference type="Google" id="ProtNLM"/>
    </source>
</evidence>
<proteinExistence type="predicted"/>
<keyword evidence="1" id="KW-0472">Membrane</keyword>
<gene>
    <name evidence="2" type="ORF">RFH47_13160</name>
</gene>
<dbReference type="AlphaFoldDB" id="A0AAW8JAU7"/>
<evidence type="ECO:0000256" key="1">
    <source>
        <dbReference type="SAM" id="Phobius"/>
    </source>
</evidence>
<reference evidence="2" key="1">
    <citation type="submission" date="2023-08" db="EMBL/GenBank/DDBJ databases">
        <title>Emergence of clinically-relevant ST2 carbapenem-resistant Acinetobacter baumannii strains in hospital sewages in Zhejiang, East of China.</title>
        <authorList>
            <person name="Kaichao C."/>
            <person name="Zhang R."/>
        </authorList>
    </citation>
    <scope>NUCLEOTIDE SEQUENCE</scope>
    <source>
        <strain evidence="2">M-RB-37</strain>
    </source>
</reference>